<dbReference type="EMBL" id="DSQF01000004">
    <property type="protein sequence ID" value="HGZ42409.1"/>
    <property type="molecule type" value="Genomic_DNA"/>
</dbReference>
<dbReference type="Pfam" id="PF02321">
    <property type="entry name" value="OEP"/>
    <property type="match status" value="2"/>
</dbReference>
<comment type="subcellular location">
    <subcellularLocation>
        <location evidence="1">Cell outer membrane</location>
    </subcellularLocation>
</comment>
<evidence type="ECO:0000256" key="2">
    <source>
        <dbReference type="ARBA" id="ARBA00007613"/>
    </source>
</evidence>
<name>A0A832I2H2_UNCEI</name>
<evidence type="ECO:0000313" key="9">
    <source>
        <dbReference type="EMBL" id="HGZ42409.1"/>
    </source>
</evidence>
<comment type="similarity">
    <text evidence="2">Belongs to the outer membrane factor (OMF) (TC 1.B.17) family.</text>
</comment>
<accession>A0A832I2H2</accession>
<comment type="caution">
    <text evidence="9">The sequence shown here is derived from an EMBL/GenBank/DDBJ whole genome shotgun (WGS) entry which is preliminary data.</text>
</comment>
<reference evidence="9" key="1">
    <citation type="journal article" date="2020" name="mSystems">
        <title>Genome- and Community-Level Interaction Insights into Carbon Utilization and Element Cycling Functions of Hydrothermarchaeota in Hydrothermal Sediment.</title>
        <authorList>
            <person name="Zhou Z."/>
            <person name="Liu Y."/>
            <person name="Xu W."/>
            <person name="Pan J."/>
            <person name="Luo Z.H."/>
            <person name="Li M."/>
        </authorList>
    </citation>
    <scope>NUCLEOTIDE SEQUENCE [LARGE SCALE GENOMIC DNA]</scope>
    <source>
        <strain evidence="9">SpSt-381</strain>
    </source>
</reference>
<keyword evidence="3" id="KW-0813">Transport</keyword>
<dbReference type="InterPro" id="IPR003423">
    <property type="entry name" value="OMP_efflux"/>
</dbReference>
<proteinExistence type="inferred from homology"/>
<evidence type="ECO:0000256" key="4">
    <source>
        <dbReference type="ARBA" id="ARBA00022452"/>
    </source>
</evidence>
<dbReference type="GO" id="GO:1990281">
    <property type="term" value="C:efflux pump complex"/>
    <property type="evidence" value="ECO:0007669"/>
    <property type="project" value="TreeGrafter"/>
</dbReference>
<evidence type="ECO:0000256" key="8">
    <source>
        <dbReference type="SAM" id="Coils"/>
    </source>
</evidence>
<dbReference type="GO" id="GO:0015562">
    <property type="term" value="F:efflux transmembrane transporter activity"/>
    <property type="evidence" value="ECO:0007669"/>
    <property type="project" value="InterPro"/>
</dbReference>
<dbReference type="PANTHER" id="PTHR30026:SF20">
    <property type="entry name" value="OUTER MEMBRANE PROTEIN TOLC"/>
    <property type="match status" value="1"/>
</dbReference>
<organism evidence="9">
    <name type="scientific">Eiseniibacteriota bacterium</name>
    <dbReference type="NCBI Taxonomy" id="2212470"/>
    <lineage>
        <taxon>Bacteria</taxon>
        <taxon>Candidatus Eiseniibacteriota</taxon>
    </lineage>
</organism>
<dbReference type="Gene3D" id="1.20.1600.10">
    <property type="entry name" value="Outer membrane efflux proteins (OEP)"/>
    <property type="match status" value="1"/>
</dbReference>
<evidence type="ECO:0000256" key="6">
    <source>
        <dbReference type="ARBA" id="ARBA00023136"/>
    </source>
</evidence>
<dbReference type="SUPFAM" id="SSF56954">
    <property type="entry name" value="Outer membrane efflux proteins (OEP)"/>
    <property type="match status" value="1"/>
</dbReference>
<dbReference type="GO" id="GO:0009279">
    <property type="term" value="C:cell outer membrane"/>
    <property type="evidence" value="ECO:0007669"/>
    <property type="project" value="UniProtKB-SubCell"/>
</dbReference>
<dbReference type="AlphaFoldDB" id="A0A832I2H2"/>
<keyword evidence="6" id="KW-0472">Membrane</keyword>
<dbReference type="GO" id="GO:0015288">
    <property type="term" value="F:porin activity"/>
    <property type="evidence" value="ECO:0007669"/>
    <property type="project" value="TreeGrafter"/>
</dbReference>
<gene>
    <name evidence="9" type="ORF">ENR23_03100</name>
</gene>
<dbReference type="PANTHER" id="PTHR30026">
    <property type="entry name" value="OUTER MEMBRANE PROTEIN TOLC"/>
    <property type="match status" value="1"/>
</dbReference>
<evidence type="ECO:0000256" key="5">
    <source>
        <dbReference type="ARBA" id="ARBA00022692"/>
    </source>
</evidence>
<feature type="coiled-coil region" evidence="8">
    <location>
        <begin position="365"/>
        <end position="392"/>
    </location>
</feature>
<sequence length="490" mass="52902">MIHRTARPALAMTLFTTLAFALAAVIGFLLAATPVEGAEAPAAASGAAGGDTLRLTLDDAVRIALEHNPQVRIAAAQVRVADGQVKEAASAALPQLNASATYTRTFDSIFRGAADAEGELAQLFRNSPFGSVHQWDVRVTGSQLLWSGGRVGAALSAARAYRRAAEAGRRQASEDVARDVRRAYLEAAYAARVVEIAEAGLARARDHLRDVTLLHREGARAEYDLIRAQVDARNEEPAVVAARNARDLALLELRRLLRLPAGTPLALATPLAFDGDRVPVPAELDFDPARRAALAQADADVEVRRHALRVERAARWPQLRAEGAVAHQAFPEDGTPERDIFRRNVTGSIAVELPLFLGGRTFGAVQRATAELRQAEARRDALRDAVDLEVERARQEAARTLAVLAARRGTVQLAERAYRLAGARYTNGLATQLELTDARVSLEAAEVNAVQAVKDYRVALVDLERALGRPLQFELRPLAPNDDLSSIPTE</sequence>
<evidence type="ECO:0000256" key="1">
    <source>
        <dbReference type="ARBA" id="ARBA00004442"/>
    </source>
</evidence>
<keyword evidence="4" id="KW-1134">Transmembrane beta strand</keyword>
<keyword evidence="5" id="KW-0812">Transmembrane</keyword>
<evidence type="ECO:0000256" key="7">
    <source>
        <dbReference type="ARBA" id="ARBA00023237"/>
    </source>
</evidence>
<keyword evidence="7" id="KW-0998">Cell outer membrane</keyword>
<protein>
    <submittedName>
        <fullName evidence="9">TolC family protein</fullName>
    </submittedName>
</protein>
<keyword evidence="8" id="KW-0175">Coiled coil</keyword>
<evidence type="ECO:0000256" key="3">
    <source>
        <dbReference type="ARBA" id="ARBA00022448"/>
    </source>
</evidence>
<dbReference type="InterPro" id="IPR051906">
    <property type="entry name" value="TolC-like"/>
</dbReference>